<keyword evidence="3" id="KW-0479">Metal-binding</keyword>
<dbReference type="PANTHER" id="PTHR32494">
    <property type="entry name" value="ALLANTOATE DEIMINASE-RELATED"/>
    <property type="match status" value="1"/>
</dbReference>
<dbReference type="InterPro" id="IPR036264">
    <property type="entry name" value="Bact_exopeptidase_dim_dom"/>
</dbReference>
<keyword evidence="2 5" id="KW-0378">Hydrolase</keyword>
<dbReference type="KEGG" id="aal:EP13_17945"/>
<dbReference type="Gene3D" id="3.40.630.10">
    <property type="entry name" value="Zn peptidases"/>
    <property type="match status" value="1"/>
</dbReference>
<dbReference type="AlphaFoldDB" id="A0A075P410"/>
<evidence type="ECO:0000256" key="1">
    <source>
        <dbReference type="ARBA" id="ARBA00006153"/>
    </source>
</evidence>
<sequence>MTLQVNGERLWSSLMEMARIGGTEKGGCNRQALTDKDKQGRALFIRWCEEIGCTLRVDEMGNLFLRKAGRDNSLPPVLTGSHLDTQPTGGKFDGVYGVLAGLEVLRTLHDANIETLHPLEVAVWTNEEGARFSPAMVGSGVWSGEFSLDYGWSRKDKSGVSIKEELERHGYLGATPCAPFNIKAALELHIEQGPILEAIEKPIGVVQGVQGMRWYDLVITGQPVHAGPTPMEQRRDPMKAIAKIVSELYHLAEETGPLARATFGDINASPGSRNTVPEQVTLTVDLRHPDQQVLDNMDAAFRRIAQDICNQCKVEHSIVDEWNSPAVAFNASCIDAVRFAAEQAGLPYEEMFSGAGHDSVYVSKVAPTSMIFIPCENGISHNEAENATPEDITAGCQVLLGAMVQLANAE</sequence>
<evidence type="ECO:0000256" key="3">
    <source>
        <dbReference type="PIRSR" id="PIRSR001235-1"/>
    </source>
</evidence>
<keyword evidence="3" id="KW-0862">Zinc</keyword>
<dbReference type="NCBIfam" id="NF006769">
    <property type="entry name" value="PRK09290.1-3"/>
    <property type="match status" value="1"/>
</dbReference>
<dbReference type="InterPro" id="IPR010158">
    <property type="entry name" value="Amidase_Cbmase"/>
</dbReference>
<evidence type="ECO:0000256" key="2">
    <source>
        <dbReference type="ARBA" id="ARBA00022801"/>
    </source>
</evidence>
<feature type="binding site" evidence="3">
    <location>
        <position position="93"/>
    </location>
    <ligand>
        <name>Zn(2+)</name>
        <dbReference type="ChEBI" id="CHEBI:29105"/>
        <label>2</label>
    </ligand>
</feature>
<proteinExistence type="inferred from homology"/>
<dbReference type="GeneID" id="78256760"/>
<dbReference type="SUPFAM" id="SSF53187">
    <property type="entry name" value="Zn-dependent exopeptidases"/>
    <property type="match status" value="1"/>
</dbReference>
<dbReference type="Pfam" id="PF01546">
    <property type="entry name" value="Peptidase_M20"/>
    <property type="match status" value="1"/>
</dbReference>
<dbReference type="RefSeq" id="WP_044058406.1">
    <property type="nucleotide sequence ID" value="NZ_CBCSKJ010000004.1"/>
</dbReference>
<evidence type="ECO:0000313" key="6">
    <source>
        <dbReference type="Proteomes" id="UP000056090"/>
    </source>
</evidence>
<feature type="binding site" evidence="3">
    <location>
        <position position="381"/>
    </location>
    <ligand>
        <name>Zn(2+)</name>
        <dbReference type="ChEBI" id="CHEBI:29105"/>
        <label>2</label>
    </ligand>
</feature>
<name>A0A075P410_9ALTE</name>
<protein>
    <submittedName>
        <fullName evidence="5">Allantoate amidohydrolase</fullName>
    </submittedName>
</protein>
<dbReference type="eggNOG" id="COG0624">
    <property type="taxonomic scope" value="Bacteria"/>
</dbReference>
<dbReference type="Pfam" id="PF07687">
    <property type="entry name" value="M20_dimer"/>
    <property type="match status" value="1"/>
</dbReference>
<dbReference type="NCBIfam" id="TIGR01879">
    <property type="entry name" value="hydantase"/>
    <property type="match status" value="1"/>
</dbReference>
<evidence type="ECO:0000313" key="5">
    <source>
        <dbReference type="EMBL" id="AIG00409.1"/>
    </source>
</evidence>
<evidence type="ECO:0000259" key="4">
    <source>
        <dbReference type="Pfam" id="PF07687"/>
    </source>
</evidence>
<feature type="binding site" evidence="3">
    <location>
        <position position="189"/>
    </location>
    <ligand>
        <name>Zn(2+)</name>
        <dbReference type="ChEBI" id="CHEBI:29105"/>
        <label>1</label>
    </ligand>
</feature>
<feature type="binding site" evidence="3">
    <location>
        <position position="128"/>
    </location>
    <ligand>
        <name>Zn(2+)</name>
        <dbReference type="ChEBI" id="CHEBI:29105"/>
        <label>2</label>
    </ligand>
</feature>
<dbReference type="SUPFAM" id="SSF55031">
    <property type="entry name" value="Bacterial exopeptidase dimerisation domain"/>
    <property type="match status" value="1"/>
</dbReference>
<feature type="domain" description="Peptidase M20 dimerisation" evidence="4">
    <location>
        <begin position="208"/>
        <end position="308"/>
    </location>
</feature>
<organism evidence="5 6">
    <name type="scientific">Alteromonas australica</name>
    <dbReference type="NCBI Taxonomy" id="589873"/>
    <lineage>
        <taxon>Bacteria</taxon>
        <taxon>Pseudomonadati</taxon>
        <taxon>Pseudomonadota</taxon>
        <taxon>Gammaproteobacteria</taxon>
        <taxon>Alteromonadales</taxon>
        <taxon>Alteromonadaceae</taxon>
        <taxon>Alteromonas/Salinimonas group</taxon>
        <taxon>Alteromonas</taxon>
    </lineage>
</organism>
<reference evidence="5 6" key="1">
    <citation type="submission" date="2014-06" db="EMBL/GenBank/DDBJ databases">
        <title>Genomes of Alteromonas australica, a world apart.</title>
        <authorList>
            <person name="Gonzaga A."/>
            <person name="Lopez-Perez M."/>
            <person name="Rodriguez-Valera F."/>
        </authorList>
    </citation>
    <scope>NUCLEOTIDE SEQUENCE [LARGE SCALE GENOMIC DNA]</scope>
    <source>
        <strain evidence="5 6">H 17</strain>
    </source>
</reference>
<dbReference type="InterPro" id="IPR002933">
    <property type="entry name" value="Peptidase_M20"/>
</dbReference>
<comment type="cofactor">
    <cofactor evidence="3">
        <name>Zn(2+)</name>
        <dbReference type="ChEBI" id="CHEBI:29105"/>
    </cofactor>
    <text evidence="3">Binds 2 Zn(2+) ions per subunit.</text>
</comment>
<accession>A0A075P410</accession>
<dbReference type="NCBIfam" id="NF006771">
    <property type="entry name" value="PRK09290.1-5"/>
    <property type="match status" value="1"/>
</dbReference>
<dbReference type="InterPro" id="IPR011650">
    <property type="entry name" value="Peptidase_M20_dimer"/>
</dbReference>
<feature type="binding site" evidence="3">
    <location>
        <position position="82"/>
    </location>
    <ligand>
        <name>Zn(2+)</name>
        <dbReference type="ChEBI" id="CHEBI:29105"/>
        <label>1</label>
    </ligand>
</feature>
<comment type="similarity">
    <text evidence="1">Belongs to the peptidase M20 family.</text>
</comment>
<dbReference type="PIRSF" id="PIRSF001235">
    <property type="entry name" value="Amidase_carbamoylase"/>
    <property type="match status" value="1"/>
</dbReference>
<dbReference type="GO" id="GO:0016813">
    <property type="term" value="F:hydrolase activity, acting on carbon-nitrogen (but not peptide) bonds, in linear amidines"/>
    <property type="evidence" value="ECO:0007669"/>
    <property type="project" value="InterPro"/>
</dbReference>
<dbReference type="NCBIfam" id="NF009527">
    <property type="entry name" value="PRK12891.1"/>
    <property type="match status" value="1"/>
</dbReference>
<keyword evidence="6" id="KW-1185">Reference proteome</keyword>
<dbReference type="EMBL" id="CP008849">
    <property type="protein sequence ID" value="AIG00409.1"/>
    <property type="molecule type" value="Genomic_DNA"/>
</dbReference>
<gene>
    <name evidence="5" type="ORF">EP13_17945</name>
</gene>
<dbReference type="PANTHER" id="PTHR32494:SF5">
    <property type="entry name" value="ALLANTOATE AMIDOHYDROLASE"/>
    <property type="match status" value="1"/>
</dbReference>
<dbReference type="Proteomes" id="UP000056090">
    <property type="component" value="Chromosome"/>
</dbReference>
<feature type="binding site" evidence="3">
    <location>
        <position position="93"/>
    </location>
    <ligand>
        <name>Zn(2+)</name>
        <dbReference type="ChEBI" id="CHEBI:29105"/>
        <label>1</label>
    </ligand>
</feature>
<dbReference type="Gene3D" id="3.30.70.360">
    <property type="match status" value="1"/>
</dbReference>
<dbReference type="CDD" id="cd03884">
    <property type="entry name" value="M20_bAS"/>
    <property type="match status" value="1"/>
</dbReference>
<dbReference type="GO" id="GO:0046872">
    <property type="term" value="F:metal ion binding"/>
    <property type="evidence" value="ECO:0007669"/>
    <property type="project" value="UniProtKB-KW"/>
</dbReference>